<proteinExistence type="predicted"/>
<dbReference type="RefSeq" id="WP_131279752.1">
    <property type="nucleotide sequence ID" value="NZ_JBHSLR010000009.1"/>
</dbReference>
<evidence type="ECO:0000259" key="1">
    <source>
        <dbReference type="PROSITE" id="PS51186"/>
    </source>
</evidence>
<dbReference type="OrthoDB" id="9796171at2"/>
<name>A0A4Q9V110_9ACTO</name>
<dbReference type="SUPFAM" id="SSF55729">
    <property type="entry name" value="Acyl-CoA N-acyltransferases (Nat)"/>
    <property type="match status" value="1"/>
</dbReference>
<accession>A0A4Q9V110</accession>
<dbReference type="InterPro" id="IPR039143">
    <property type="entry name" value="GNPNAT1-like"/>
</dbReference>
<dbReference type="AlphaFoldDB" id="A0A4Q9V110"/>
<dbReference type="Pfam" id="PF13673">
    <property type="entry name" value="Acetyltransf_10"/>
    <property type="match status" value="1"/>
</dbReference>
<sequence>MIEVHEVHAEEELQRCFTIRKEVFVQEQKVPLAEEIDALDRDPNTVHVLLRDGDADLGTARILPDGAGEVHIGRVAVRANARGYGYGRALMEAAHRIAAQKFSEDDGRLRCVLSAQLQAVPFYESLGYRSIDERIYLDAQIEHRDMACEINLCNRDVIH</sequence>
<dbReference type="PANTHER" id="PTHR13355">
    <property type="entry name" value="GLUCOSAMINE 6-PHOSPHATE N-ACETYLTRANSFERASE"/>
    <property type="match status" value="1"/>
</dbReference>
<reference evidence="2 3" key="1">
    <citation type="submission" date="2019-02" db="EMBL/GenBank/DDBJ databases">
        <title>Arcanobacterium bovis sp. nov., isolated from the milk of a cow with mastitis.</title>
        <authorList>
            <person name="Sammra O."/>
            <person name="Foster G."/>
            <person name="Hassan A."/>
            <person name="Alssahen M."/>
            <person name="Laemmler C."/>
            <person name="Borowiak M."/>
            <person name="Malorny B."/>
            <person name="Abdulmawjood A."/>
        </authorList>
    </citation>
    <scope>NUCLEOTIDE SEQUENCE [LARGE SCALE GENOMIC DNA]</scope>
    <source>
        <strain evidence="2 3">C605018/01/1</strain>
    </source>
</reference>
<dbReference type="CDD" id="cd04301">
    <property type="entry name" value="NAT_SF"/>
    <property type="match status" value="1"/>
</dbReference>
<dbReference type="Proteomes" id="UP000293036">
    <property type="component" value="Unassembled WGS sequence"/>
</dbReference>
<dbReference type="Gene3D" id="3.40.630.30">
    <property type="match status" value="1"/>
</dbReference>
<comment type="caution">
    <text evidence="2">The sequence shown here is derived from an EMBL/GenBank/DDBJ whole genome shotgun (WGS) entry which is preliminary data.</text>
</comment>
<feature type="domain" description="N-acetyltransferase" evidence="1">
    <location>
        <begin position="2"/>
        <end position="151"/>
    </location>
</feature>
<evidence type="ECO:0000313" key="3">
    <source>
        <dbReference type="Proteomes" id="UP000293036"/>
    </source>
</evidence>
<organism evidence="2 3">
    <name type="scientific">Arcanobacterium bovis</name>
    <dbReference type="NCBI Taxonomy" id="2529275"/>
    <lineage>
        <taxon>Bacteria</taxon>
        <taxon>Bacillati</taxon>
        <taxon>Actinomycetota</taxon>
        <taxon>Actinomycetes</taxon>
        <taxon>Actinomycetales</taxon>
        <taxon>Actinomycetaceae</taxon>
        <taxon>Arcanobacterium</taxon>
    </lineage>
</organism>
<dbReference type="EMBL" id="SJDT01000002">
    <property type="protein sequence ID" value="TBW22770.1"/>
    <property type="molecule type" value="Genomic_DNA"/>
</dbReference>
<keyword evidence="2" id="KW-0808">Transferase</keyword>
<protein>
    <submittedName>
        <fullName evidence="2">GNAT family N-acetyltransferase</fullName>
    </submittedName>
</protein>
<evidence type="ECO:0000313" key="2">
    <source>
        <dbReference type="EMBL" id="TBW22770.1"/>
    </source>
</evidence>
<gene>
    <name evidence="2" type="ORF">EZJ44_02355</name>
</gene>
<dbReference type="InterPro" id="IPR016181">
    <property type="entry name" value="Acyl_CoA_acyltransferase"/>
</dbReference>
<dbReference type="GO" id="GO:0004343">
    <property type="term" value="F:glucosamine 6-phosphate N-acetyltransferase activity"/>
    <property type="evidence" value="ECO:0007669"/>
    <property type="project" value="TreeGrafter"/>
</dbReference>
<dbReference type="PROSITE" id="PS51186">
    <property type="entry name" value="GNAT"/>
    <property type="match status" value="1"/>
</dbReference>
<dbReference type="PANTHER" id="PTHR13355:SF11">
    <property type="entry name" value="GLUCOSAMINE 6-PHOSPHATE N-ACETYLTRANSFERASE"/>
    <property type="match status" value="1"/>
</dbReference>
<dbReference type="InterPro" id="IPR000182">
    <property type="entry name" value="GNAT_dom"/>
</dbReference>
<keyword evidence="3" id="KW-1185">Reference proteome</keyword>